<dbReference type="PANTHER" id="PTHR34309">
    <property type="entry name" value="SLR1406 PROTEIN"/>
    <property type="match status" value="1"/>
</dbReference>
<gene>
    <name evidence="2" type="ORF">AC579_6220</name>
</gene>
<reference evidence="2 3" key="1">
    <citation type="submission" date="2015-07" db="EMBL/GenBank/DDBJ databases">
        <title>Comparative genomics of the Sigatoka disease complex on banana suggests a link between parallel evolutionary changes in Pseudocercospora fijiensis and Pseudocercospora eumusae and increased virulence on the banana host.</title>
        <authorList>
            <person name="Chang T.-C."/>
            <person name="Salvucci A."/>
            <person name="Crous P.W."/>
            <person name="Stergiopoulos I."/>
        </authorList>
    </citation>
    <scope>NUCLEOTIDE SEQUENCE [LARGE SCALE GENOMIC DNA]</scope>
    <source>
        <strain evidence="2 3">CBS 116634</strain>
    </source>
</reference>
<dbReference type="InterPro" id="IPR038084">
    <property type="entry name" value="PduO/GlcC-like_sf"/>
</dbReference>
<dbReference type="OrthoDB" id="5075159at2759"/>
<evidence type="ECO:0000313" key="2">
    <source>
        <dbReference type="EMBL" id="KXT05720.1"/>
    </source>
</evidence>
<dbReference type="AlphaFoldDB" id="A0A139HTC0"/>
<dbReference type="SUPFAM" id="SSF143744">
    <property type="entry name" value="GlcG-like"/>
    <property type="match status" value="1"/>
</dbReference>
<dbReference type="Gene3D" id="3.30.450.150">
    <property type="entry name" value="Haem-degrading domain"/>
    <property type="match status" value="1"/>
</dbReference>
<evidence type="ECO:0000256" key="1">
    <source>
        <dbReference type="SAM" id="SignalP"/>
    </source>
</evidence>
<dbReference type="EMBL" id="LFZO01000562">
    <property type="protein sequence ID" value="KXT05720.1"/>
    <property type="molecule type" value="Genomic_DNA"/>
</dbReference>
<keyword evidence="1" id="KW-0732">Signal</keyword>
<feature type="chain" id="PRO_5007297019" evidence="1">
    <location>
        <begin position="25"/>
        <end position="168"/>
    </location>
</feature>
<dbReference type="InterPro" id="IPR005624">
    <property type="entry name" value="PduO/GlcC-like"/>
</dbReference>
<proteinExistence type="predicted"/>
<evidence type="ECO:0000313" key="3">
    <source>
        <dbReference type="Proteomes" id="UP000073492"/>
    </source>
</evidence>
<feature type="signal peptide" evidence="1">
    <location>
        <begin position="1"/>
        <end position="24"/>
    </location>
</feature>
<dbReference type="InterPro" id="IPR052517">
    <property type="entry name" value="GlcG_carb_metab_protein"/>
</dbReference>
<dbReference type="Pfam" id="PF03928">
    <property type="entry name" value="HbpS-like"/>
    <property type="match status" value="1"/>
</dbReference>
<dbReference type="PANTHER" id="PTHR34309:SF1">
    <property type="entry name" value="PROTEIN GLCG"/>
    <property type="match status" value="1"/>
</dbReference>
<sequence length="168" mass="18104">MVLRFVSLAAAAVAQTGTPGQTNGWESTPAQRLYISTSQAQDVVKAAIDKSNAKQASSQPVLQANLSSVPNNIAVVDSSAQLVAFLGMDHAYLGSVNISIQKAKTVALFKALFPSYGLYNRSQPGPMNDLYTIQETYGGLVVFESSVVRELRRARPNRTYGKPRLKSP</sequence>
<accession>A0A139HTC0</accession>
<keyword evidence="3" id="KW-1185">Reference proteome</keyword>
<comment type="caution">
    <text evidence="2">The sequence shown here is derived from an EMBL/GenBank/DDBJ whole genome shotgun (WGS) entry which is preliminary data.</text>
</comment>
<protein>
    <submittedName>
        <fullName evidence="2">Uncharacterized protein</fullName>
    </submittedName>
</protein>
<name>A0A139HTC0_9PEZI</name>
<organism evidence="2 3">
    <name type="scientific">Pseudocercospora musae</name>
    <dbReference type="NCBI Taxonomy" id="113226"/>
    <lineage>
        <taxon>Eukaryota</taxon>
        <taxon>Fungi</taxon>
        <taxon>Dikarya</taxon>
        <taxon>Ascomycota</taxon>
        <taxon>Pezizomycotina</taxon>
        <taxon>Dothideomycetes</taxon>
        <taxon>Dothideomycetidae</taxon>
        <taxon>Mycosphaerellales</taxon>
        <taxon>Mycosphaerellaceae</taxon>
        <taxon>Pseudocercospora</taxon>
    </lineage>
</organism>
<dbReference type="Proteomes" id="UP000073492">
    <property type="component" value="Unassembled WGS sequence"/>
</dbReference>